<dbReference type="RefSeq" id="WP_071390559.1">
    <property type="nucleotide sequence ID" value="NZ_MLQS01000024.1"/>
</dbReference>
<keyword evidence="1" id="KW-0732">Signal</keyword>
<evidence type="ECO:0000313" key="2">
    <source>
        <dbReference type="EMBL" id="OIJ18887.1"/>
    </source>
</evidence>
<evidence type="ECO:0000313" key="3">
    <source>
        <dbReference type="Proteomes" id="UP000180057"/>
    </source>
</evidence>
<evidence type="ECO:0000256" key="1">
    <source>
        <dbReference type="SAM" id="SignalP"/>
    </source>
</evidence>
<dbReference type="AlphaFoldDB" id="A0A1S2M4U0"/>
<dbReference type="EMBL" id="MLQS01000024">
    <property type="protein sequence ID" value="OIJ18887.1"/>
    <property type="molecule type" value="Genomic_DNA"/>
</dbReference>
<organism evidence="2 3">
    <name type="scientific">Anaerobacillus alkalidiazotrophicus</name>
    <dbReference type="NCBI Taxonomy" id="472963"/>
    <lineage>
        <taxon>Bacteria</taxon>
        <taxon>Bacillati</taxon>
        <taxon>Bacillota</taxon>
        <taxon>Bacilli</taxon>
        <taxon>Bacillales</taxon>
        <taxon>Bacillaceae</taxon>
        <taxon>Anaerobacillus</taxon>
    </lineage>
</organism>
<reference evidence="2 3" key="1">
    <citation type="submission" date="2016-10" db="EMBL/GenBank/DDBJ databases">
        <title>Draft genome sequences of four alkaliphilic bacteria belonging to the Anaerobacillus genus.</title>
        <authorList>
            <person name="Bassil N.M."/>
            <person name="Lloyd J.R."/>
        </authorList>
    </citation>
    <scope>NUCLEOTIDE SEQUENCE [LARGE SCALE GENOMIC DNA]</scope>
    <source>
        <strain evidence="2 3">DSM 22531</strain>
    </source>
</reference>
<name>A0A1S2M4U0_9BACI</name>
<dbReference type="Proteomes" id="UP000180057">
    <property type="component" value="Unassembled WGS sequence"/>
</dbReference>
<feature type="signal peptide" evidence="1">
    <location>
        <begin position="1"/>
        <end position="22"/>
    </location>
</feature>
<dbReference type="OrthoDB" id="2918945at2"/>
<sequence length="151" mass="17186">MKKKLGAMVCIMVLFTPLYGVSADVGEEDSILINEDIVTSVMESEDGSIGIMSAGTRTSSTKTYGGMFSSYYAISRNEATYVQDYMHVRGRIFDSNGGMIFSDYDDQTHTREVSLKYDHGGNYYRNYYAVGNHFYQRSGYIDTRHETKSYW</sequence>
<comment type="caution">
    <text evidence="2">The sequence shown here is derived from an EMBL/GenBank/DDBJ whole genome shotgun (WGS) entry which is preliminary data.</text>
</comment>
<accession>A0A1S2M4U0</accession>
<protein>
    <submittedName>
        <fullName evidence="2">Uncharacterized protein</fullName>
    </submittedName>
</protein>
<keyword evidence="3" id="KW-1185">Reference proteome</keyword>
<dbReference type="STRING" id="472963.BKP45_15265"/>
<gene>
    <name evidence="2" type="ORF">BKP45_15265</name>
</gene>
<feature type="chain" id="PRO_5038946471" evidence="1">
    <location>
        <begin position="23"/>
        <end position="151"/>
    </location>
</feature>
<proteinExistence type="predicted"/>